<keyword evidence="2" id="KW-1133">Transmembrane helix</keyword>
<evidence type="ECO:0000313" key="4">
    <source>
        <dbReference type="Ensembl" id="ENSSHBP00005014309.1"/>
    </source>
</evidence>
<reference evidence="4" key="2">
    <citation type="submission" date="2025-08" db="UniProtKB">
        <authorList>
            <consortium name="Ensembl"/>
        </authorList>
    </citation>
    <scope>IDENTIFICATION</scope>
</reference>
<dbReference type="InParanoid" id="A0A672UJX0"/>
<organism evidence="4 5">
    <name type="scientific">Strigops habroptila</name>
    <name type="common">Kakapo</name>
    <dbReference type="NCBI Taxonomy" id="2489341"/>
    <lineage>
        <taxon>Eukaryota</taxon>
        <taxon>Metazoa</taxon>
        <taxon>Chordata</taxon>
        <taxon>Craniata</taxon>
        <taxon>Vertebrata</taxon>
        <taxon>Euteleostomi</taxon>
        <taxon>Archelosauria</taxon>
        <taxon>Archosauria</taxon>
        <taxon>Dinosauria</taxon>
        <taxon>Saurischia</taxon>
        <taxon>Theropoda</taxon>
        <taxon>Coelurosauria</taxon>
        <taxon>Aves</taxon>
        <taxon>Neognathae</taxon>
        <taxon>Neoaves</taxon>
        <taxon>Telluraves</taxon>
        <taxon>Australaves</taxon>
        <taxon>Psittaciformes</taxon>
        <taxon>Psittacidae</taxon>
        <taxon>Strigops</taxon>
    </lineage>
</organism>
<dbReference type="OMA" id="CSCCRLG"/>
<dbReference type="InterPro" id="IPR032843">
    <property type="entry name" value="Jiv"/>
</dbReference>
<reference evidence="4 5" key="1">
    <citation type="submission" date="2019-11" db="EMBL/GenBank/DDBJ databases">
        <title>Strigops habroptila (kakapo) genome, bStrHab1, primary haplotype, v2.</title>
        <authorList>
            <person name="Jarvis E.D."/>
            <person name="Howard J."/>
            <person name="Rhie A."/>
            <person name="Phillippy A."/>
            <person name="Korlach J."/>
            <person name="Digby A."/>
            <person name="Iorns D."/>
            <person name="Eason D."/>
            <person name="Robertson B."/>
            <person name="Raemaekers T."/>
            <person name="Howe K."/>
            <person name="Lewin H."/>
            <person name="Damas J."/>
            <person name="Hastie A."/>
            <person name="Tracey A."/>
            <person name="Chow W."/>
            <person name="Fedrigo O."/>
        </authorList>
    </citation>
    <scope>NUCLEOTIDE SEQUENCE [LARGE SCALE GENOMIC DNA]</scope>
</reference>
<reference evidence="4" key="3">
    <citation type="submission" date="2025-09" db="UniProtKB">
        <authorList>
            <consortium name="Ensembl"/>
        </authorList>
    </citation>
    <scope>IDENTIFICATION</scope>
</reference>
<dbReference type="Pfam" id="PF00226">
    <property type="entry name" value="DnaJ"/>
    <property type="match status" value="1"/>
</dbReference>
<dbReference type="CDD" id="cd06257">
    <property type="entry name" value="DnaJ"/>
    <property type="match status" value="1"/>
</dbReference>
<dbReference type="AlphaFoldDB" id="A0A672UJX0"/>
<dbReference type="SUPFAM" id="SSF46565">
    <property type="entry name" value="Chaperone J-domain"/>
    <property type="match status" value="1"/>
</dbReference>
<dbReference type="PRINTS" id="PR00625">
    <property type="entry name" value="JDOMAIN"/>
</dbReference>
<dbReference type="GO" id="GO:0050780">
    <property type="term" value="F:dopamine receptor binding"/>
    <property type="evidence" value="ECO:0007669"/>
    <property type="project" value="TreeGrafter"/>
</dbReference>
<feature type="compositionally biased region" description="Pro residues" evidence="1">
    <location>
        <begin position="518"/>
        <end position="536"/>
    </location>
</feature>
<dbReference type="PANTHER" id="PTHR44665">
    <property type="entry name" value="DNAJ HOMOLOG SUBFAMILY C MEMBER 14"/>
    <property type="match status" value="1"/>
</dbReference>
<protein>
    <submittedName>
        <fullName evidence="4">DnaJ heat shock protein family (Hsp40) member C14</fullName>
    </submittedName>
</protein>
<dbReference type="KEGG" id="shab:115618630"/>
<dbReference type="Proteomes" id="UP000472266">
    <property type="component" value="Chromosome 23"/>
</dbReference>
<feature type="region of interest" description="Disordered" evidence="1">
    <location>
        <begin position="78"/>
        <end position="138"/>
    </location>
</feature>
<evidence type="ECO:0000256" key="1">
    <source>
        <dbReference type="SAM" id="MobiDB-lite"/>
    </source>
</evidence>
<evidence type="ECO:0000313" key="5">
    <source>
        <dbReference type="Proteomes" id="UP000472266"/>
    </source>
</evidence>
<proteinExistence type="predicted"/>
<feature type="region of interest" description="Disordered" evidence="1">
    <location>
        <begin position="1"/>
        <end position="62"/>
    </location>
</feature>
<feature type="compositionally biased region" description="Basic and acidic residues" evidence="1">
    <location>
        <begin position="1"/>
        <end position="10"/>
    </location>
</feature>
<dbReference type="CTD" id="85406"/>
<dbReference type="RefSeq" id="XP_030366224.1">
    <property type="nucleotide sequence ID" value="XM_030510364.1"/>
</dbReference>
<dbReference type="Pfam" id="PF14901">
    <property type="entry name" value="Jiv90"/>
    <property type="match status" value="1"/>
</dbReference>
<dbReference type="Ensembl" id="ENSSHBT00005017207.1">
    <property type="protein sequence ID" value="ENSSHBP00005014309.1"/>
    <property type="gene ID" value="ENSSHBG00005012554.1"/>
</dbReference>
<dbReference type="GeneID" id="115618630"/>
<dbReference type="SMART" id="SM00271">
    <property type="entry name" value="DnaJ"/>
    <property type="match status" value="1"/>
</dbReference>
<dbReference type="InterPro" id="IPR001623">
    <property type="entry name" value="DnaJ_domain"/>
</dbReference>
<keyword evidence="2" id="KW-0812">Transmembrane</keyword>
<feature type="compositionally biased region" description="Basic residues" evidence="1">
    <location>
        <begin position="99"/>
        <end position="108"/>
    </location>
</feature>
<dbReference type="GeneTree" id="ENSGT00940000155637"/>
<evidence type="ECO:0000259" key="3">
    <source>
        <dbReference type="PROSITE" id="PS50076"/>
    </source>
</evidence>
<name>A0A672UJX0_STRHB</name>
<feature type="compositionally biased region" description="Acidic residues" evidence="1">
    <location>
        <begin position="84"/>
        <end position="95"/>
    </location>
</feature>
<sequence>MEQPRHREAAAAEGGDGCGGSLEEPGDAGGRRGWDSVAWNGSCGRAPAAGREEEEGDCEHDPAPERCCRCWGEPAAAPSRAAEEGAEEEDEEEDEGLRRPRRRQRQRSAPKEKEEGGRREGKRPQPPRRRSRGAEGPAGWREPLLQARRLAAEAGGRLLCSCCRLGAAEPGSVRGWGRAVGQRARSGSVRAARCLRAAARLGLRLLWMLLALLLLLLMLLLGCLRLCGRAGAAALRCLAGSRLLDVAALRRTWGLLGLWLRRCRGPPWAGGAGGTGVAAPEDRGEEVTRLLAMAEVPEEELNPFHVLGVEATASDAELRRAYRRLAVLVHPDKNEHPRAEAAFKVLRAAWDIVSSPERRREFELKRMAQHELTRSVGEFLRRLQEELREAMNTMMCSKCQGKHRRFEMNRDPLSARYCAECGRLHAAEEGDLWAESSLLGLKITYFAMMDGKIYDITEWAGCQRVGISPDTHRVPYHLSFGPRGTGRHRSTPKGSPPSAADLQDFFTRVFQGSSGPGGPFPPPPTPPGAAAPPGGPPKAEGAAPKGDVKHKRRKKLRRPLQR</sequence>
<feature type="domain" description="J" evidence="3">
    <location>
        <begin position="302"/>
        <end position="366"/>
    </location>
</feature>
<dbReference type="PANTHER" id="PTHR44665:SF1">
    <property type="entry name" value="DNAJ HOMOLOG SUBFAMILY C MEMBER 14"/>
    <property type="match status" value="1"/>
</dbReference>
<feature type="transmembrane region" description="Helical" evidence="2">
    <location>
        <begin position="201"/>
        <end position="221"/>
    </location>
</feature>
<dbReference type="OrthoDB" id="1507364at2759"/>
<feature type="region of interest" description="Disordered" evidence="1">
    <location>
        <begin position="473"/>
        <end position="562"/>
    </location>
</feature>
<keyword evidence="2" id="KW-0472">Membrane</keyword>
<evidence type="ECO:0000256" key="2">
    <source>
        <dbReference type="SAM" id="Phobius"/>
    </source>
</evidence>
<dbReference type="Gene3D" id="1.10.287.110">
    <property type="entry name" value="DnaJ domain"/>
    <property type="match status" value="1"/>
</dbReference>
<feature type="compositionally biased region" description="Basic and acidic residues" evidence="1">
    <location>
        <begin position="109"/>
        <end position="123"/>
    </location>
</feature>
<dbReference type="InterPro" id="IPR036869">
    <property type="entry name" value="J_dom_sf"/>
</dbReference>
<dbReference type="InterPro" id="IPR052317">
    <property type="entry name" value="Viral_replicn-host_int_reg"/>
</dbReference>
<feature type="compositionally biased region" description="Basic residues" evidence="1">
    <location>
        <begin position="548"/>
        <end position="562"/>
    </location>
</feature>
<dbReference type="PROSITE" id="PS50076">
    <property type="entry name" value="DNAJ_2"/>
    <property type="match status" value="1"/>
</dbReference>
<keyword evidence="5" id="KW-1185">Reference proteome</keyword>
<accession>A0A672UJX0</accession>
<gene>
    <name evidence="4" type="primary">DNAJC14</name>
</gene>